<keyword evidence="3" id="KW-0238">DNA-binding</keyword>
<evidence type="ECO:0000313" key="7">
    <source>
        <dbReference type="Proteomes" id="UP000032749"/>
    </source>
</evidence>
<dbReference type="NCBIfam" id="NF007528">
    <property type="entry name" value="PRK10141.1"/>
    <property type="match status" value="1"/>
</dbReference>
<dbReference type="Pfam" id="PF01022">
    <property type="entry name" value="HTH_5"/>
    <property type="match status" value="1"/>
</dbReference>
<dbReference type="NCBIfam" id="NF033788">
    <property type="entry name" value="HTH_metalloreg"/>
    <property type="match status" value="1"/>
</dbReference>
<feature type="domain" description="HTH arsR-type" evidence="5">
    <location>
        <begin position="1"/>
        <end position="93"/>
    </location>
</feature>
<dbReference type="Gene3D" id="1.10.10.10">
    <property type="entry name" value="Winged helix-like DNA-binding domain superfamily/Winged helix DNA-binding domain"/>
    <property type="match status" value="1"/>
</dbReference>
<dbReference type="OrthoDB" id="9793058at2"/>
<dbReference type="GO" id="GO:0003677">
    <property type="term" value="F:DNA binding"/>
    <property type="evidence" value="ECO:0007669"/>
    <property type="project" value="UniProtKB-KW"/>
</dbReference>
<dbReference type="EMBL" id="FO203512">
    <property type="protein sequence ID" value="CCK74353.1"/>
    <property type="molecule type" value="Genomic_DNA"/>
</dbReference>
<dbReference type="PATRIC" id="fig|698738.3.peg.182"/>
<gene>
    <name evidence="6" type="ORF">OLEAN_C01770</name>
</gene>
<evidence type="ECO:0000256" key="4">
    <source>
        <dbReference type="ARBA" id="ARBA00023163"/>
    </source>
</evidence>
<dbReference type="SUPFAM" id="SSF46785">
    <property type="entry name" value="Winged helix' DNA-binding domain"/>
    <property type="match status" value="1"/>
</dbReference>
<dbReference type="InterPro" id="IPR036388">
    <property type="entry name" value="WH-like_DNA-bd_sf"/>
</dbReference>
<dbReference type="PROSITE" id="PS50987">
    <property type="entry name" value="HTH_ARSR_2"/>
    <property type="match status" value="1"/>
</dbReference>
<protein>
    <submittedName>
        <fullName evidence="6">Probable transcriptional regulator, ArsR family</fullName>
    </submittedName>
</protein>
<dbReference type="PANTHER" id="PTHR33154">
    <property type="entry name" value="TRANSCRIPTIONAL REGULATOR, ARSR FAMILY"/>
    <property type="match status" value="1"/>
</dbReference>
<dbReference type="GO" id="GO:0046685">
    <property type="term" value="P:response to arsenic-containing substance"/>
    <property type="evidence" value="ECO:0007669"/>
    <property type="project" value="UniProtKB-KW"/>
</dbReference>
<dbReference type="FunFam" id="1.10.10.10:FF:000279">
    <property type="entry name" value="Transcriptional regulator, ArsR family"/>
    <property type="match status" value="1"/>
</dbReference>
<dbReference type="STRING" id="698738.OLEAN_C01770"/>
<accession>R4YMP1</accession>
<dbReference type="CDD" id="cd00090">
    <property type="entry name" value="HTH_ARSR"/>
    <property type="match status" value="1"/>
</dbReference>
<evidence type="ECO:0000256" key="1">
    <source>
        <dbReference type="ARBA" id="ARBA00022849"/>
    </source>
</evidence>
<evidence type="ECO:0000256" key="3">
    <source>
        <dbReference type="ARBA" id="ARBA00023125"/>
    </source>
</evidence>
<dbReference type="PANTHER" id="PTHR33154:SF18">
    <property type="entry name" value="ARSENICAL RESISTANCE OPERON REPRESSOR"/>
    <property type="match status" value="1"/>
</dbReference>
<evidence type="ECO:0000259" key="5">
    <source>
        <dbReference type="PROSITE" id="PS50987"/>
    </source>
</evidence>
<dbReference type="SMART" id="SM00418">
    <property type="entry name" value="HTH_ARSR"/>
    <property type="match status" value="1"/>
</dbReference>
<organism evidence="6 7">
    <name type="scientific">Oleispira antarctica RB-8</name>
    <dbReference type="NCBI Taxonomy" id="698738"/>
    <lineage>
        <taxon>Bacteria</taxon>
        <taxon>Pseudomonadati</taxon>
        <taxon>Pseudomonadota</taxon>
        <taxon>Gammaproteobacteria</taxon>
        <taxon>Oceanospirillales</taxon>
        <taxon>Oceanospirillaceae</taxon>
        <taxon>Oleispira</taxon>
    </lineage>
</organism>
<sequence length="112" mass="12891">MLPIELFKALSDLTRLQCILLIQHEQELCVCELMAALELSQPKVSRHLALLREVGLLEAERRGQWIYYRLSPTLETWVLSILTQASPQQNLTELTQRLTSMGDRPERVAQCC</sequence>
<dbReference type="PRINTS" id="PR00778">
    <property type="entry name" value="HTHARSR"/>
</dbReference>
<dbReference type="HOGENOM" id="CLU_097806_3_1_6"/>
<name>R4YMP1_OLEAN</name>
<dbReference type="KEGG" id="oai:OLEAN_C01770"/>
<keyword evidence="1" id="KW-0059">Arsenical resistance</keyword>
<dbReference type="InterPro" id="IPR001845">
    <property type="entry name" value="HTH_ArsR_DNA-bd_dom"/>
</dbReference>
<dbReference type="InterPro" id="IPR036390">
    <property type="entry name" value="WH_DNA-bd_sf"/>
</dbReference>
<dbReference type="AlphaFoldDB" id="R4YMP1"/>
<keyword evidence="4" id="KW-0804">Transcription</keyword>
<dbReference type="InterPro" id="IPR051081">
    <property type="entry name" value="HTH_MetalResp_TranReg"/>
</dbReference>
<proteinExistence type="predicted"/>
<dbReference type="GO" id="GO:0003700">
    <property type="term" value="F:DNA-binding transcription factor activity"/>
    <property type="evidence" value="ECO:0007669"/>
    <property type="project" value="InterPro"/>
</dbReference>
<dbReference type="Proteomes" id="UP000032749">
    <property type="component" value="Chromosome"/>
</dbReference>
<keyword evidence="7" id="KW-1185">Reference proteome</keyword>
<evidence type="ECO:0000256" key="2">
    <source>
        <dbReference type="ARBA" id="ARBA00023015"/>
    </source>
</evidence>
<dbReference type="InterPro" id="IPR011991">
    <property type="entry name" value="ArsR-like_HTH"/>
</dbReference>
<keyword evidence="2" id="KW-0805">Transcription regulation</keyword>
<evidence type="ECO:0000313" key="6">
    <source>
        <dbReference type="EMBL" id="CCK74353.1"/>
    </source>
</evidence>
<reference evidence="6 7" key="1">
    <citation type="journal article" date="2013" name="Nat. Commun.">
        <title>Genome sequence and functional genomic analysis of the oil-degrading bacterium Oleispira antarctica.</title>
        <authorList>
            <person name="Kube M."/>
            <person name="Chernikova T.N."/>
            <person name="Al-Ramahi Y."/>
            <person name="Beloqui A."/>
            <person name="Lopez-Cortez N."/>
            <person name="Guazzaroni M.E."/>
            <person name="Heipieper H.J."/>
            <person name="Klages S."/>
            <person name="Kotsyurbenko O.R."/>
            <person name="Langer I."/>
            <person name="Nechitaylo T.Y."/>
            <person name="Lunsdorf H."/>
            <person name="Fernandez M."/>
            <person name="Juarez S."/>
            <person name="Ciordia S."/>
            <person name="Singer A."/>
            <person name="Kagan O."/>
            <person name="Egorova O."/>
            <person name="Petit P.A."/>
            <person name="Stogios P."/>
            <person name="Kim Y."/>
            <person name="Tchigvintsev A."/>
            <person name="Flick R."/>
            <person name="Denaro R."/>
            <person name="Genovese M."/>
            <person name="Albar J.P."/>
            <person name="Reva O.N."/>
            <person name="Martinez-Gomariz M."/>
            <person name="Tran H."/>
            <person name="Ferrer M."/>
            <person name="Savchenko A."/>
            <person name="Yakunin A.F."/>
            <person name="Yakimov M.M."/>
            <person name="Golyshina O.V."/>
            <person name="Reinhardt R."/>
            <person name="Golyshin P.N."/>
        </authorList>
    </citation>
    <scope>NUCLEOTIDE SEQUENCE [LARGE SCALE GENOMIC DNA]</scope>
</reference>